<dbReference type="PANTHER" id="PTHR30537">
    <property type="entry name" value="HTH-TYPE TRANSCRIPTIONAL REGULATOR"/>
    <property type="match status" value="1"/>
</dbReference>
<dbReference type="InterPro" id="IPR036390">
    <property type="entry name" value="WH_DNA-bd_sf"/>
</dbReference>
<protein>
    <submittedName>
        <fullName evidence="6">LysR family transcriptional regulator</fullName>
    </submittedName>
</protein>
<dbReference type="AlphaFoldDB" id="A0A221KDM7"/>
<dbReference type="SUPFAM" id="SSF53850">
    <property type="entry name" value="Periplasmic binding protein-like II"/>
    <property type="match status" value="1"/>
</dbReference>
<dbReference type="GO" id="GO:0003700">
    <property type="term" value="F:DNA-binding transcription factor activity"/>
    <property type="evidence" value="ECO:0007669"/>
    <property type="project" value="InterPro"/>
</dbReference>
<dbReference type="Gene3D" id="3.40.190.10">
    <property type="entry name" value="Periplasmic binding protein-like II"/>
    <property type="match status" value="2"/>
</dbReference>
<comment type="similarity">
    <text evidence="1">Belongs to the LysR transcriptional regulatory family.</text>
</comment>
<dbReference type="KEGG" id="vff:VITFI_CDS1350"/>
<accession>A0A221KDM7</accession>
<evidence type="ECO:0000256" key="2">
    <source>
        <dbReference type="ARBA" id="ARBA00023015"/>
    </source>
</evidence>
<dbReference type="InterPro" id="IPR005119">
    <property type="entry name" value="LysR_subst-bd"/>
</dbReference>
<reference evidence="6 7" key="1">
    <citation type="submission" date="2017-07" db="EMBL/GenBank/DDBJ databases">
        <title>Complete Genome Sequence of the cosmetic ferment Vitreoscilla filiformis (ATCC15551).</title>
        <authorList>
            <person name="Contreras S."/>
            <person name="Sagory-Zalkind P."/>
            <person name="Blanquart H."/>
            <person name="Iltis A."/>
            <person name="Morand S.C."/>
        </authorList>
    </citation>
    <scope>NUCLEOTIDE SEQUENCE [LARGE SCALE GENOMIC DNA]</scope>
    <source>
        <strain evidence="6 7">ATCC 15551</strain>
    </source>
</reference>
<dbReference type="Pfam" id="PF00126">
    <property type="entry name" value="HTH_1"/>
    <property type="match status" value="1"/>
</dbReference>
<organism evidence="6 7">
    <name type="scientific">Vitreoscilla filiformis</name>
    <dbReference type="NCBI Taxonomy" id="63"/>
    <lineage>
        <taxon>Bacteria</taxon>
        <taxon>Pseudomonadati</taxon>
        <taxon>Pseudomonadota</taxon>
        <taxon>Betaproteobacteria</taxon>
        <taxon>Neisseriales</taxon>
        <taxon>Neisseriaceae</taxon>
        <taxon>Vitreoscilla</taxon>
    </lineage>
</organism>
<evidence type="ECO:0000313" key="6">
    <source>
        <dbReference type="EMBL" id="ASM77128.1"/>
    </source>
</evidence>
<name>A0A221KDM7_VITFI</name>
<feature type="domain" description="HTH lysR-type" evidence="5">
    <location>
        <begin position="5"/>
        <end position="62"/>
    </location>
</feature>
<evidence type="ECO:0000256" key="4">
    <source>
        <dbReference type="ARBA" id="ARBA00023163"/>
    </source>
</evidence>
<keyword evidence="3" id="KW-0238">DNA-binding</keyword>
<dbReference type="FunFam" id="1.10.10.10:FF:000001">
    <property type="entry name" value="LysR family transcriptional regulator"/>
    <property type="match status" value="1"/>
</dbReference>
<keyword evidence="2" id="KW-0805">Transcription regulation</keyword>
<evidence type="ECO:0000313" key="7">
    <source>
        <dbReference type="Proteomes" id="UP000199729"/>
    </source>
</evidence>
<dbReference type="PANTHER" id="PTHR30537:SF74">
    <property type="entry name" value="HTH-TYPE TRANSCRIPTIONAL REGULATOR TRPI"/>
    <property type="match status" value="1"/>
</dbReference>
<keyword evidence="7" id="KW-1185">Reference proteome</keyword>
<evidence type="ECO:0000256" key="1">
    <source>
        <dbReference type="ARBA" id="ARBA00009437"/>
    </source>
</evidence>
<dbReference type="EMBL" id="CP022423">
    <property type="protein sequence ID" value="ASM77128.1"/>
    <property type="molecule type" value="Genomic_DNA"/>
</dbReference>
<dbReference type="GO" id="GO:0043565">
    <property type="term" value="F:sequence-specific DNA binding"/>
    <property type="evidence" value="ECO:0007669"/>
    <property type="project" value="TreeGrafter"/>
</dbReference>
<dbReference type="Gene3D" id="1.10.10.10">
    <property type="entry name" value="Winged helix-like DNA-binding domain superfamily/Winged helix DNA-binding domain"/>
    <property type="match status" value="1"/>
</dbReference>
<evidence type="ECO:0000256" key="3">
    <source>
        <dbReference type="ARBA" id="ARBA00023125"/>
    </source>
</evidence>
<dbReference type="PRINTS" id="PR00039">
    <property type="entry name" value="HTHLYSR"/>
</dbReference>
<dbReference type="Proteomes" id="UP000199729">
    <property type="component" value="Chromosome"/>
</dbReference>
<dbReference type="Pfam" id="PF03466">
    <property type="entry name" value="LysR_substrate"/>
    <property type="match status" value="1"/>
</dbReference>
<evidence type="ECO:0000259" key="5">
    <source>
        <dbReference type="PROSITE" id="PS50931"/>
    </source>
</evidence>
<dbReference type="InterPro" id="IPR036388">
    <property type="entry name" value="WH-like_DNA-bd_sf"/>
</dbReference>
<keyword evidence="4" id="KW-0804">Transcription</keyword>
<dbReference type="SUPFAM" id="SSF46785">
    <property type="entry name" value="Winged helix' DNA-binding domain"/>
    <property type="match status" value="1"/>
</dbReference>
<dbReference type="InterPro" id="IPR000847">
    <property type="entry name" value="LysR_HTH_N"/>
</dbReference>
<dbReference type="GO" id="GO:0006351">
    <property type="term" value="P:DNA-templated transcription"/>
    <property type="evidence" value="ECO:0007669"/>
    <property type="project" value="TreeGrafter"/>
</dbReference>
<sequence>MHRPIALGWLRSFEAVARHLNFSAAAEELHLTQPAISRQIKGLEEDVGAALFARGTRHVALTAAGQQLLRAVAPSLQRLDATVRQIRMAQGRNQIQLTTFASFGSLWLMPRLPDFERLHPELDIRITATDALVPEGDPELDVALRHCLPERAPPGALRLFGEVLAPVIGRGLAQAVAAGQAPPLRVPADLSAHTLIEMDDSHAHSVDLSWPSWLAEKGLEHLAPRRWLSMNFTHQQVQLALAGQGVALARLPMIHEVLARGELVEPFGPAGRHWARTAYWLVPLAGMGARPRPEVRWFCDWVVAQAERTRCAIRDEPEADTLAHCD</sequence>
<proteinExistence type="inferred from homology"/>
<dbReference type="InterPro" id="IPR058163">
    <property type="entry name" value="LysR-type_TF_proteobact-type"/>
</dbReference>
<gene>
    <name evidence="6" type="ORF">VITFI_CDS1350</name>
</gene>
<dbReference type="PROSITE" id="PS50931">
    <property type="entry name" value="HTH_LYSR"/>
    <property type="match status" value="1"/>
</dbReference>